<comment type="cofactor">
    <cofactor evidence="2">
        <name>Mg(2+)</name>
        <dbReference type="ChEBI" id="CHEBI:18420"/>
    </cofactor>
</comment>
<evidence type="ECO:0000256" key="1">
    <source>
        <dbReference type="ARBA" id="ARBA00009759"/>
    </source>
</evidence>
<reference evidence="4" key="1">
    <citation type="submission" date="2020-03" db="EMBL/GenBank/DDBJ databases">
        <title>Castanea mollissima Vanexum genome sequencing.</title>
        <authorList>
            <person name="Staton M."/>
        </authorList>
    </citation>
    <scope>NUCLEOTIDE SEQUENCE</scope>
    <source>
        <tissue evidence="4">Leaf</tissue>
    </source>
</reference>
<dbReference type="Proteomes" id="UP000737018">
    <property type="component" value="Unassembled WGS sequence"/>
</dbReference>
<evidence type="ECO:0000313" key="4">
    <source>
        <dbReference type="EMBL" id="KAF3958684.1"/>
    </source>
</evidence>
<dbReference type="GO" id="GO:0008934">
    <property type="term" value="F:inositol monophosphate 1-phosphatase activity"/>
    <property type="evidence" value="ECO:0007669"/>
    <property type="project" value="TreeGrafter"/>
</dbReference>
<accession>A0A8J4R808</accession>
<dbReference type="PRINTS" id="PR00377">
    <property type="entry name" value="IMPHPHTASES"/>
</dbReference>
<feature type="transmembrane region" description="Helical" evidence="3">
    <location>
        <begin position="58"/>
        <end position="75"/>
    </location>
</feature>
<dbReference type="OrthoDB" id="10254945at2759"/>
<feature type="transmembrane region" description="Helical" evidence="3">
    <location>
        <begin position="90"/>
        <end position="111"/>
    </location>
</feature>
<evidence type="ECO:0000313" key="5">
    <source>
        <dbReference type="Proteomes" id="UP000737018"/>
    </source>
</evidence>
<dbReference type="PANTHER" id="PTHR20854:SF17">
    <property type="entry name" value="PHOSPHATASE IMPL1, CHLOROPLASTIC"/>
    <property type="match status" value="1"/>
</dbReference>
<keyword evidence="2" id="KW-0479">Metal-binding</keyword>
<dbReference type="EMBL" id="JRKL02002499">
    <property type="protein sequence ID" value="KAF3958684.1"/>
    <property type="molecule type" value="Genomic_DNA"/>
</dbReference>
<name>A0A8J4R808_9ROSI</name>
<comment type="caution">
    <text evidence="4">The sequence shown here is derived from an EMBL/GenBank/DDBJ whole genome shotgun (WGS) entry which is preliminary data.</text>
</comment>
<keyword evidence="5" id="KW-1185">Reference proteome</keyword>
<dbReference type="Pfam" id="PF00459">
    <property type="entry name" value="Inositol_P"/>
    <property type="match status" value="1"/>
</dbReference>
<dbReference type="Gene3D" id="3.40.190.80">
    <property type="match status" value="1"/>
</dbReference>
<dbReference type="Gene3D" id="3.30.540.10">
    <property type="entry name" value="Fructose-1,6-Bisphosphatase, subunit A, domain 1"/>
    <property type="match status" value="1"/>
</dbReference>
<dbReference type="GO" id="GO:0006020">
    <property type="term" value="P:inositol metabolic process"/>
    <property type="evidence" value="ECO:0007669"/>
    <property type="project" value="TreeGrafter"/>
</dbReference>
<keyword evidence="3" id="KW-1133">Transmembrane helix</keyword>
<keyword evidence="3" id="KW-0472">Membrane</keyword>
<dbReference type="InterPro" id="IPR000760">
    <property type="entry name" value="Inositol_monophosphatase-like"/>
</dbReference>
<dbReference type="GO" id="GO:0007165">
    <property type="term" value="P:signal transduction"/>
    <property type="evidence" value="ECO:0007669"/>
    <property type="project" value="TreeGrafter"/>
</dbReference>
<protein>
    <submittedName>
        <fullName evidence="4">Uncharacterized protein</fullName>
    </submittedName>
</protein>
<comment type="similarity">
    <text evidence="1">Belongs to the inositol monophosphatase superfamily.</text>
</comment>
<gene>
    <name evidence="4" type="ORF">CMV_016428</name>
</gene>
<organism evidence="4 5">
    <name type="scientific">Castanea mollissima</name>
    <name type="common">Chinese chestnut</name>
    <dbReference type="NCBI Taxonomy" id="60419"/>
    <lineage>
        <taxon>Eukaryota</taxon>
        <taxon>Viridiplantae</taxon>
        <taxon>Streptophyta</taxon>
        <taxon>Embryophyta</taxon>
        <taxon>Tracheophyta</taxon>
        <taxon>Spermatophyta</taxon>
        <taxon>Magnoliopsida</taxon>
        <taxon>eudicotyledons</taxon>
        <taxon>Gunneridae</taxon>
        <taxon>Pentapetalae</taxon>
        <taxon>rosids</taxon>
        <taxon>fabids</taxon>
        <taxon>Fagales</taxon>
        <taxon>Fagaceae</taxon>
        <taxon>Castanea</taxon>
    </lineage>
</organism>
<evidence type="ECO:0000256" key="3">
    <source>
        <dbReference type="SAM" id="Phobius"/>
    </source>
</evidence>
<dbReference type="PANTHER" id="PTHR20854">
    <property type="entry name" value="INOSITOL MONOPHOSPHATASE"/>
    <property type="match status" value="1"/>
</dbReference>
<dbReference type="GO" id="GO:0046872">
    <property type="term" value="F:metal ion binding"/>
    <property type="evidence" value="ECO:0007669"/>
    <property type="project" value="UniProtKB-KW"/>
</dbReference>
<keyword evidence="3" id="KW-0812">Transmembrane</keyword>
<dbReference type="AlphaFoldDB" id="A0A8J4R808"/>
<dbReference type="SUPFAM" id="SSF56655">
    <property type="entry name" value="Carbohydrate phosphatase"/>
    <property type="match status" value="1"/>
</dbReference>
<evidence type="ECO:0000256" key="2">
    <source>
        <dbReference type="PIRSR" id="PIRSR600760-2"/>
    </source>
</evidence>
<feature type="binding site" evidence="2">
    <location>
        <position position="148"/>
    </location>
    <ligand>
        <name>Mg(2+)</name>
        <dbReference type="ChEBI" id="CHEBI:18420"/>
        <label>1</label>
        <note>catalytic</note>
    </ligand>
</feature>
<proteinExistence type="inferred from homology"/>
<keyword evidence="2" id="KW-0460">Magnesium</keyword>
<sequence length="164" mass="17976">MSEADILEVVIKNFDDRFILGEEGGIIGDTSSDYLWCIDPLGVGPIEEMMIDRHKTSLLGAPCVGTSAYFLQLLVGEHSVMAKKFIPLKLIWVVMLTFVHMFGGAIPSDLFKQFTDVSREARAAAVDMCHVALGIAESYWESRLKLWDMAAAALGVGQGGFSKM</sequence>